<dbReference type="AlphaFoldDB" id="F4SD29"/>
<keyword evidence="3" id="KW-1185">Reference proteome</keyword>
<dbReference type="EMBL" id="GL883233">
    <property type="protein sequence ID" value="EGF97451.1"/>
    <property type="molecule type" value="Genomic_DNA"/>
</dbReference>
<dbReference type="GeneID" id="18925306"/>
<evidence type="ECO:0000256" key="1">
    <source>
        <dbReference type="SAM" id="MobiDB-lite"/>
    </source>
</evidence>
<dbReference type="Proteomes" id="UP000001072">
    <property type="component" value="Unassembled WGS sequence"/>
</dbReference>
<dbReference type="VEuPathDB" id="FungiDB:MELLADRAFT_114335"/>
<dbReference type="RefSeq" id="XP_007419284.1">
    <property type="nucleotide sequence ID" value="XM_007419222.1"/>
</dbReference>
<gene>
    <name evidence="2" type="ORF">MELLADRAFT_114335</name>
</gene>
<protein>
    <submittedName>
        <fullName evidence="2">Uncharacterized protein</fullName>
    </submittedName>
</protein>
<sequence>MSYKMESFTLDDQLMAGQFATTHRKSVSESKLLEAPETPMFRVESSINVNSTFTPRTPTNRPNSYTFAQLFTPTQRPKSERELYANFFTRLESHQVQLLRDRRRWTSLTPQSQAKKDPRSESVLHTEWNP</sequence>
<proteinExistence type="predicted"/>
<feature type="region of interest" description="Disordered" evidence="1">
    <location>
        <begin position="105"/>
        <end position="130"/>
    </location>
</feature>
<accession>F4SD29</accession>
<dbReference type="OrthoDB" id="10393343at2759"/>
<feature type="compositionally biased region" description="Basic and acidic residues" evidence="1">
    <location>
        <begin position="114"/>
        <end position="124"/>
    </location>
</feature>
<dbReference type="KEGG" id="mlr:MELLADRAFT_114335"/>
<name>F4SD29_MELLP</name>
<organism evidence="3">
    <name type="scientific">Melampsora larici-populina (strain 98AG31 / pathotype 3-4-7)</name>
    <name type="common">Poplar leaf rust fungus</name>
    <dbReference type="NCBI Taxonomy" id="747676"/>
    <lineage>
        <taxon>Eukaryota</taxon>
        <taxon>Fungi</taxon>
        <taxon>Dikarya</taxon>
        <taxon>Basidiomycota</taxon>
        <taxon>Pucciniomycotina</taxon>
        <taxon>Pucciniomycetes</taxon>
        <taxon>Pucciniales</taxon>
        <taxon>Melampsoraceae</taxon>
        <taxon>Melampsora</taxon>
    </lineage>
</organism>
<dbReference type="InParanoid" id="F4SD29"/>
<reference evidence="3" key="1">
    <citation type="journal article" date="2011" name="Proc. Natl. Acad. Sci. U.S.A.">
        <title>Obligate biotrophy features unraveled by the genomic analysis of rust fungi.</title>
        <authorList>
            <person name="Duplessis S."/>
            <person name="Cuomo C.A."/>
            <person name="Lin Y.-C."/>
            <person name="Aerts A."/>
            <person name="Tisserant E."/>
            <person name="Veneault-Fourrey C."/>
            <person name="Joly D.L."/>
            <person name="Hacquard S."/>
            <person name="Amselem J."/>
            <person name="Cantarel B.L."/>
            <person name="Chiu R."/>
            <person name="Coutinho P.M."/>
            <person name="Feau N."/>
            <person name="Field M."/>
            <person name="Frey P."/>
            <person name="Gelhaye E."/>
            <person name="Goldberg J."/>
            <person name="Grabherr M.G."/>
            <person name="Kodira C.D."/>
            <person name="Kohler A."/>
            <person name="Kuees U."/>
            <person name="Lindquist E.A."/>
            <person name="Lucas S.M."/>
            <person name="Mago R."/>
            <person name="Mauceli E."/>
            <person name="Morin E."/>
            <person name="Murat C."/>
            <person name="Pangilinan J.L."/>
            <person name="Park R."/>
            <person name="Pearson M."/>
            <person name="Quesneville H."/>
            <person name="Rouhier N."/>
            <person name="Sakthikumar S."/>
            <person name="Salamov A.A."/>
            <person name="Schmutz J."/>
            <person name="Selles B."/>
            <person name="Shapiro H."/>
            <person name="Tanguay P."/>
            <person name="Tuskan G.A."/>
            <person name="Henrissat B."/>
            <person name="Van de Peer Y."/>
            <person name="Rouze P."/>
            <person name="Ellis J.G."/>
            <person name="Dodds P.N."/>
            <person name="Schein J.E."/>
            <person name="Zhong S."/>
            <person name="Hamelin R.C."/>
            <person name="Grigoriev I.V."/>
            <person name="Szabo L.J."/>
            <person name="Martin F."/>
        </authorList>
    </citation>
    <scope>NUCLEOTIDE SEQUENCE [LARGE SCALE GENOMIC DNA]</scope>
    <source>
        <strain evidence="3">98AG31 / pathotype 3-4-7</strain>
    </source>
</reference>
<evidence type="ECO:0000313" key="2">
    <source>
        <dbReference type="EMBL" id="EGF97451.1"/>
    </source>
</evidence>
<dbReference type="HOGENOM" id="CLU_1938631_0_0_1"/>
<evidence type="ECO:0000313" key="3">
    <source>
        <dbReference type="Proteomes" id="UP000001072"/>
    </source>
</evidence>